<evidence type="ECO:0000256" key="18">
    <source>
        <dbReference type="ARBA" id="ARBA00032624"/>
    </source>
</evidence>
<keyword evidence="23" id="KW-0808">Transferase</keyword>
<evidence type="ECO:0000256" key="7">
    <source>
        <dbReference type="ARBA" id="ARBA00013129"/>
    </source>
</evidence>
<proteinExistence type="inferred from homology"/>
<keyword evidence="16" id="KW-0511">Multifunctional enzyme</keyword>
<dbReference type="CDD" id="cd01171">
    <property type="entry name" value="YXKO-related"/>
    <property type="match status" value="1"/>
</dbReference>
<dbReference type="EMBL" id="AUZZ01001597">
    <property type="protein sequence ID" value="EQD63861.1"/>
    <property type="molecule type" value="Genomic_DNA"/>
</dbReference>
<dbReference type="EC" id="5.1.99.6" evidence="6"/>
<dbReference type="InterPro" id="IPR004443">
    <property type="entry name" value="YjeF_N_dom"/>
</dbReference>
<dbReference type="InterPro" id="IPR036652">
    <property type="entry name" value="YjeF_N_dom_sf"/>
</dbReference>
<evidence type="ECO:0000256" key="17">
    <source>
        <dbReference type="ARBA" id="ARBA00025153"/>
    </source>
</evidence>
<evidence type="ECO:0000256" key="19">
    <source>
        <dbReference type="ARBA" id="ARBA00048238"/>
    </source>
</evidence>
<dbReference type="InterPro" id="IPR030677">
    <property type="entry name" value="Nnr"/>
</dbReference>
<dbReference type="Gene3D" id="3.40.50.10260">
    <property type="entry name" value="YjeF N-terminal domain"/>
    <property type="match status" value="1"/>
</dbReference>
<dbReference type="PROSITE" id="PS51385">
    <property type="entry name" value="YJEF_N"/>
    <property type="match status" value="1"/>
</dbReference>
<evidence type="ECO:0000256" key="8">
    <source>
        <dbReference type="ARBA" id="ARBA00022723"/>
    </source>
</evidence>
<evidence type="ECO:0000256" key="11">
    <source>
        <dbReference type="ARBA" id="ARBA00022857"/>
    </source>
</evidence>
<evidence type="ECO:0000256" key="13">
    <source>
        <dbReference type="ARBA" id="ARBA00023027"/>
    </source>
</evidence>
<evidence type="ECO:0000259" key="21">
    <source>
        <dbReference type="PROSITE" id="PS51383"/>
    </source>
</evidence>
<name>T1ATF7_9ZZZZ</name>
<dbReference type="HAMAP" id="MF_01965">
    <property type="entry name" value="NADHX_dehydratase"/>
    <property type="match status" value="1"/>
</dbReference>
<evidence type="ECO:0000256" key="6">
    <source>
        <dbReference type="ARBA" id="ARBA00012228"/>
    </source>
</evidence>
<evidence type="ECO:0000256" key="14">
    <source>
        <dbReference type="ARBA" id="ARBA00023235"/>
    </source>
</evidence>
<comment type="cofactor">
    <cofactor evidence="3">
        <name>K(+)</name>
        <dbReference type="ChEBI" id="CHEBI:29103"/>
    </cofactor>
</comment>
<evidence type="ECO:0000256" key="3">
    <source>
        <dbReference type="ARBA" id="ARBA00001958"/>
    </source>
</evidence>
<dbReference type="GO" id="GO:0046872">
    <property type="term" value="F:metal ion binding"/>
    <property type="evidence" value="ECO:0007669"/>
    <property type="project" value="UniProtKB-KW"/>
</dbReference>
<dbReference type="GO" id="GO:0016301">
    <property type="term" value="F:kinase activity"/>
    <property type="evidence" value="ECO:0007669"/>
    <property type="project" value="UniProtKB-KW"/>
</dbReference>
<evidence type="ECO:0000256" key="2">
    <source>
        <dbReference type="ARBA" id="ARBA00000909"/>
    </source>
</evidence>
<dbReference type="GO" id="GO:0005524">
    <property type="term" value="F:ATP binding"/>
    <property type="evidence" value="ECO:0007669"/>
    <property type="project" value="UniProtKB-KW"/>
</dbReference>
<dbReference type="NCBIfam" id="TIGR00197">
    <property type="entry name" value="yjeF_nterm"/>
    <property type="match status" value="1"/>
</dbReference>
<evidence type="ECO:0000256" key="4">
    <source>
        <dbReference type="ARBA" id="ARBA00006001"/>
    </source>
</evidence>
<accession>T1ATF7</accession>
<keyword evidence="13" id="KW-0520">NAD</keyword>
<protein>
    <recommendedName>
        <fullName evidence="18">Nicotinamide nucleotide repair protein</fullName>
        <ecNumber evidence="7">4.2.1.136</ecNumber>
        <ecNumber evidence="6">5.1.99.6</ecNumber>
    </recommendedName>
</protein>
<dbReference type="AlphaFoldDB" id="T1ATF7"/>
<keyword evidence="15" id="KW-0456">Lyase</keyword>
<dbReference type="Pfam" id="PF03853">
    <property type="entry name" value="YjeF_N"/>
    <property type="match status" value="1"/>
</dbReference>
<reference evidence="23" key="2">
    <citation type="journal article" date="2014" name="ISME J.">
        <title>Microbial stratification in low pH oxic and suboxic macroscopic growths along an acid mine drainage.</title>
        <authorList>
            <person name="Mendez-Garcia C."/>
            <person name="Mesa V."/>
            <person name="Sprenger R.R."/>
            <person name="Richter M."/>
            <person name="Diez M.S."/>
            <person name="Solano J."/>
            <person name="Bargiela R."/>
            <person name="Golyshina O.V."/>
            <person name="Manteca A."/>
            <person name="Ramos J.L."/>
            <person name="Gallego J.R."/>
            <person name="Llorente I."/>
            <person name="Martins Dos Santos V.A."/>
            <person name="Jensen O.N."/>
            <person name="Pelaez A.I."/>
            <person name="Sanchez J."/>
            <person name="Ferrer M."/>
        </authorList>
    </citation>
    <scope>NUCLEOTIDE SEQUENCE</scope>
</reference>
<dbReference type="InterPro" id="IPR000631">
    <property type="entry name" value="CARKD"/>
</dbReference>
<comment type="catalytic activity">
    <reaction evidence="19">
        <text>(6S)-NADHX + ADP = AMP + phosphate + NADH + H(+)</text>
        <dbReference type="Rhea" id="RHEA:32223"/>
        <dbReference type="ChEBI" id="CHEBI:15378"/>
        <dbReference type="ChEBI" id="CHEBI:43474"/>
        <dbReference type="ChEBI" id="CHEBI:57945"/>
        <dbReference type="ChEBI" id="CHEBI:64074"/>
        <dbReference type="ChEBI" id="CHEBI:456215"/>
        <dbReference type="ChEBI" id="CHEBI:456216"/>
        <dbReference type="EC" id="4.2.1.136"/>
    </reaction>
</comment>
<evidence type="ECO:0000256" key="16">
    <source>
        <dbReference type="ARBA" id="ARBA00023268"/>
    </source>
</evidence>
<dbReference type="InterPro" id="IPR029056">
    <property type="entry name" value="Ribokinase-like"/>
</dbReference>
<feature type="domain" description="YjeF C-terminal" evidence="21">
    <location>
        <begin position="212"/>
        <end position="495"/>
    </location>
</feature>
<comment type="function">
    <text evidence="17">Bifunctional enzyme that catalyzes the epimerization of the S- and R-forms of NAD(P)HX and the dehydration of the S-form of NAD(P)HX at the expense of ADP, which is converted to AMP. This allows the repair of both epimers of NAD(P)HX, a damaged form of NAD(P)H that is a result of enzymatic or heat-dependent hydration.</text>
</comment>
<evidence type="ECO:0000256" key="12">
    <source>
        <dbReference type="ARBA" id="ARBA00022958"/>
    </source>
</evidence>
<dbReference type="PIRSF" id="PIRSF017184">
    <property type="entry name" value="Nnr"/>
    <property type="match status" value="1"/>
</dbReference>
<dbReference type="PROSITE" id="PS51383">
    <property type="entry name" value="YJEF_C_3"/>
    <property type="match status" value="1"/>
</dbReference>
<feature type="domain" description="YjeF N-terminal" evidence="22">
    <location>
        <begin position="6"/>
        <end position="209"/>
    </location>
</feature>
<evidence type="ECO:0000256" key="10">
    <source>
        <dbReference type="ARBA" id="ARBA00022840"/>
    </source>
</evidence>
<sequence length="502" mass="53824">MSKRYAYSLLANAEALGFEESLLTENAGSSVAEYLLRSKKGDNVLILCGTGGKGAIGMALARHISNYANVKVAIVGNLSEMHKKTALLNYKLLSSIMDIDIINEDNISLLKRYLAKANTVVDAIVGIGIRGRLTGLLRGIIKLVNDSKKDVISIDIPSGVDPDTGTMNVIHIKSASILAMHKIKKGLANNSSMQGINTVDIGMPSSAEILSGPGDVILATEPISISANKYSHGSVLVIGGSKDYHGAPVLAARAATVAMAALRSGSGYVTVAVPKQIEPLARQQSPGLVVKGFDESPDLDSVIEVIHNTKHTAMILGPGIANLKYSYKKMMAIIKYERDLNNKMVVDAGAMRALMKYQNLLRNDMILTPHYGEYKALSGIDLSKETLHNRVMESLNFAKKYNCVLVLKGHETIVTNGDLLKINRAGTPALATMGTGDILSGIIGSYAAVHDNSFESAVAAVYVHSRVGDALYAEKGEHIIAQDIIDYIPKELKKYDVIDGVH</sequence>
<dbReference type="GO" id="GO:0052855">
    <property type="term" value="F:ADP-dependent NAD(P)H-hydrate dehydratase activity"/>
    <property type="evidence" value="ECO:0007669"/>
    <property type="project" value="UniProtKB-EC"/>
</dbReference>
<dbReference type="Pfam" id="PF01256">
    <property type="entry name" value="Carb_kinase"/>
    <property type="match status" value="1"/>
</dbReference>
<dbReference type="PANTHER" id="PTHR12592:SF0">
    <property type="entry name" value="ATP-DEPENDENT (S)-NAD(P)H-HYDRATE DEHYDRATASE"/>
    <property type="match status" value="1"/>
</dbReference>
<keyword evidence="12" id="KW-0630">Potassium</keyword>
<keyword evidence="14" id="KW-0413">Isomerase</keyword>
<gene>
    <name evidence="23" type="ORF">B2A_02328</name>
</gene>
<evidence type="ECO:0000259" key="22">
    <source>
        <dbReference type="PROSITE" id="PS51385"/>
    </source>
</evidence>
<comment type="catalytic activity">
    <reaction evidence="1">
        <text>(6R)-NADHX = (6S)-NADHX</text>
        <dbReference type="Rhea" id="RHEA:32215"/>
        <dbReference type="ChEBI" id="CHEBI:64074"/>
        <dbReference type="ChEBI" id="CHEBI:64075"/>
        <dbReference type="EC" id="5.1.99.6"/>
    </reaction>
</comment>
<dbReference type="PANTHER" id="PTHR12592">
    <property type="entry name" value="ATP-DEPENDENT (S)-NAD(P)H-HYDRATE DEHYDRATASE FAMILY MEMBER"/>
    <property type="match status" value="1"/>
</dbReference>
<keyword evidence="9" id="KW-0547">Nucleotide-binding</keyword>
<evidence type="ECO:0000256" key="9">
    <source>
        <dbReference type="ARBA" id="ARBA00022741"/>
    </source>
</evidence>
<dbReference type="GO" id="GO:0052856">
    <property type="term" value="F:NAD(P)HX epimerase activity"/>
    <property type="evidence" value="ECO:0007669"/>
    <property type="project" value="UniProtKB-EC"/>
</dbReference>
<comment type="similarity">
    <text evidence="4">In the N-terminal section; belongs to the NnrE/AIBP family.</text>
</comment>
<evidence type="ECO:0000256" key="15">
    <source>
        <dbReference type="ARBA" id="ARBA00023239"/>
    </source>
</evidence>
<evidence type="ECO:0000256" key="20">
    <source>
        <dbReference type="ARBA" id="ARBA00049209"/>
    </source>
</evidence>
<reference evidence="23" key="1">
    <citation type="submission" date="2013-08" db="EMBL/GenBank/DDBJ databases">
        <authorList>
            <person name="Mendez C."/>
            <person name="Richter M."/>
            <person name="Ferrer M."/>
            <person name="Sanchez J."/>
        </authorList>
    </citation>
    <scope>NUCLEOTIDE SEQUENCE</scope>
</reference>
<dbReference type="EC" id="4.2.1.136" evidence="7"/>
<comment type="catalytic activity">
    <reaction evidence="20">
        <text>(6S)-NADPHX + ADP = AMP + phosphate + NADPH + H(+)</text>
        <dbReference type="Rhea" id="RHEA:32235"/>
        <dbReference type="ChEBI" id="CHEBI:15378"/>
        <dbReference type="ChEBI" id="CHEBI:43474"/>
        <dbReference type="ChEBI" id="CHEBI:57783"/>
        <dbReference type="ChEBI" id="CHEBI:64076"/>
        <dbReference type="ChEBI" id="CHEBI:456215"/>
        <dbReference type="ChEBI" id="CHEBI:456216"/>
        <dbReference type="EC" id="4.2.1.136"/>
    </reaction>
</comment>
<organism evidence="23">
    <name type="scientific">mine drainage metagenome</name>
    <dbReference type="NCBI Taxonomy" id="410659"/>
    <lineage>
        <taxon>unclassified sequences</taxon>
        <taxon>metagenomes</taxon>
        <taxon>ecological metagenomes</taxon>
    </lineage>
</organism>
<keyword evidence="11" id="KW-0521">NADP</keyword>
<evidence type="ECO:0000256" key="5">
    <source>
        <dbReference type="ARBA" id="ARBA00009524"/>
    </source>
</evidence>
<dbReference type="Gene3D" id="3.40.1190.20">
    <property type="match status" value="1"/>
</dbReference>
<dbReference type="GO" id="GO:0110051">
    <property type="term" value="P:metabolite repair"/>
    <property type="evidence" value="ECO:0007669"/>
    <property type="project" value="TreeGrafter"/>
</dbReference>
<keyword evidence="8" id="KW-0479">Metal-binding</keyword>
<comment type="caution">
    <text evidence="23">The sequence shown here is derived from an EMBL/GenBank/DDBJ whole genome shotgun (WGS) entry which is preliminary data.</text>
</comment>
<keyword evidence="23" id="KW-0418">Kinase</keyword>
<dbReference type="NCBIfam" id="TIGR00196">
    <property type="entry name" value="yjeF_cterm"/>
    <property type="match status" value="1"/>
</dbReference>
<comment type="catalytic activity">
    <reaction evidence="2">
        <text>(6R)-NADPHX = (6S)-NADPHX</text>
        <dbReference type="Rhea" id="RHEA:32227"/>
        <dbReference type="ChEBI" id="CHEBI:64076"/>
        <dbReference type="ChEBI" id="CHEBI:64077"/>
        <dbReference type="EC" id="5.1.99.6"/>
    </reaction>
</comment>
<evidence type="ECO:0000313" key="23">
    <source>
        <dbReference type="EMBL" id="EQD63861.1"/>
    </source>
</evidence>
<evidence type="ECO:0000256" key="1">
    <source>
        <dbReference type="ARBA" id="ARBA00000013"/>
    </source>
</evidence>
<dbReference type="SUPFAM" id="SSF53613">
    <property type="entry name" value="Ribokinase-like"/>
    <property type="match status" value="1"/>
</dbReference>
<keyword evidence="10" id="KW-0067">ATP-binding</keyword>
<dbReference type="SUPFAM" id="SSF64153">
    <property type="entry name" value="YjeF N-terminal domain-like"/>
    <property type="match status" value="1"/>
</dbReference>
<comment type="similarity">
    <text evidence="5">In the C-terminal section; belongs to the NnrD/CARKD family.</text>
</comment>